<dbReference type="Pfam" id="PF10237">
    <property type="entry name" value="N6-adenineMlase"/>
    <property type="match status" value="1"/>
</dbReference>
<gene>
    <name evidence="5" type="ORF">BSP0115_LOCUS2127</name>
</gene>
<reference evidence="5" key="1">
    <citation type="submission" date="2021-01" db="EMBL/GenBank/DDBJ databases">
        <authorList>
            <person name="Corre E."/>
            <person name="Pelletier E."/>
            <person name="Niang G."/>
            <person name="Scheremetjew M."/>
            <person name="Finn R."/>
            <person name="Kale V."/>
            <person name="Holt S."/>
            <person name="Cochrane G."/>
            <person name="Meng A."/>
            <person name="Brown T."/>
            <person name="Cohen L."/>
        </authorList>
    </citation>
    <scope>NUCLEOTIDE SEQUENCE</scope>
    <source>
        <strain evidence="5">Ms1</strain>
    </source>
</reference>
<dbReference type="AlphaFoldDB" id="A0A7S1G4D1"/>
<protein>
    <submittedName>
        <fullName evidence="5">Uncharacterized protein</fullName>
    </submittedName>
</protein>
<keyword evidence="3" id="KW-0489">Methyltransferase</keyword>
<dbReference type="GO" id="GO:0032259">
    <property type="term" value="P:methylation"/>
    <property type="evidence" value="ECO:0007669"/>
    <property type="project" value="UniProtKB-KW"/>
</dbReference>
<organism evidence="5">
    <name type="scientific">Bicosoecida sp. CB-2014</name>
    <dbReference type="NCBI Taxonomy" id="1486930"/>
    <lineage>
        <taxon>Eukaryota</taxon>
        <taxon>Sar</taxon>
        <taxon>Stramenopiles</taxon>
        <taxon>Bigyra</taxon>
        <taxon>Opalozoa</taxon>
        <taxon>Bicosoecida</taxon>
    </lineage>
</organism>
<evidence type="ECO:0000256" key="1">
    <source>
        <dbReference type="ARBA" id="ARBA00004496"/>
    </source>
</evidence>
<accession>A0A7S1G4D1</accession>
<dbReference type="InterPro" id="IPR019369">
    <property type="entry name" value="Efm5/EEF1AKMT1"/>
</dbReference>
<dbReference type="PANTHER" id="PTHR13200">
    <property type="entry name" value="EEF1A LYSINE METHYLTRANSFERASE 1"/>
    <property type="match status" value="1"/>
</dbReference>
<evidence type="ECO:0000313" key="5">
    <source>
        <dbReference type="EMBL" id="CAD8908923.1"/>
    </source>
</evidence>
<dbReference type="InterPro" id="IPR041370">
    <property type="entry name" value="Mlase_EEF1AKMT1/ZCCHC4"/>
</dbReference>
<dbReference type="PANTHER" id="PTHR13200:SF1">
    <property type="entry name" value="NUCLEIC ACID BINDING PROTEIN"/>
    <property type="match status" value="1"/>
</dbReference>
<sequence length="205" mass="23531">MADEAKVKRNRFLLRTKEKEDLNQYWYSAKSIAAMAAEVVATGGKACFISTPSIYFSLTKEQREGNYVFDLDTQWEKDPGFVRYDFNEPENFPEELRHAFDMIVVDPPFITREVWEKYATTMRLLAKERSGEVDTGAGGEEEKKDEPPCRFLVSTIAENAEMMEELLGVKPQAFKPSIPNLVYQYNLYANYESEGLSVPNPEIPE</sequence>
<evidence type="ECO:0000256" key="3">
    <source>
        <dbReference type="ARBA" id="ARBA00022603"/>
    </source>
</evidence>
<evidence type="ECO:0000256" key="2">
    <source>
        <dbReference type="ARBA" id="ARBA00022490"/>
    </source>
</evidence>
<dbReference type="EMBL" id="HBFS01003058">
    <property type="protein sequence ID" value="CAD8908923.1"/>
    <property type="molecule type" value="Transcribed_RNA"/>
</dbReference>
<dbReference type="GO" id="GO:0016279">
    <property type="term" value="F:protein-lysine N-methyltransferase activity"/>
    <property type="evidence" value="ECO:0007669"/>
    <property type="project" value="InterPro"/>
</dbReference>
<dbReference type="GO" id="GO:0005737">
    <property type="term" value="C:cytoplasm"/>
    <property type="evidence" value="ECO:0007669"/>
    <property type="project" value="UniProtKB-SubCell"/>
</dbReference>
<comment type="subcellular location">
    <subcellularLocation>
        <location evidence="1">Cytoplasm</location>
    </subcellularLocation>
</comment>
<keyword evidence="2" id="KW-0963">Cytoplasm</keyword>
<name>A0A7S1G4D1_9STRA</name>
<dbReference type="GO" id="GO:0003676">
    <property type="term" value="F:nucleic acid binding"/>
    <property type="evidence" value="ECO:0007669"/>
    <property type="project" value="InterPro"/>
</dbReference>
<dbReference type="PROSITE" id="PS00092">
    <property type="entry name" value="N6_MTASE"/>
    <property type="match status" value="1"/>
</dbReference>
<dbReference type="InterPro" id="IPR002052">
    <property type="entry name" value="DNA_methylase_N6_adenine_CS"/>
</dbReference>
<proteinExistence type="predicted"/>
<evidence type="ECO:0000256" key="4">
    <source>
        <dbReference type="ARBA" id="ARBA00022679"/>
    </source>
</evidence>
<keyword evidence="4" id="KW-0808">Transferase</keyword>